<reference evidence="2 3" key="1">
    <citation type="submission" date="2021-06" db="EMBL/GenBank/DDBJ databases">
        <authorList>
            <person name="Sun Q."/>
            <person name="Li D."/>
        </authorList>
    </citation>
    <scope>NUCLEOTIDE SEQUENCE [LARGE SCALE GENOMIC DNA]</scope>
    <source>
        <strain evidence="2 3">MSJ-4</strain>
    </source>
</reference>
<feature type="transmembrane region" description="Helical" evidence="1">
    <location>
        <begin position="51"/>
        <end position="75"/>
    </location>
</feature>
<feature type="transmembrane region" description="Helical" evidence="1">
    <location>
        <begin position="112"/>
        <end position="130"/>
    </location>
</feature>
<accession>A0ABS6F486</accession>
<comment type="caution">
    <text evidence="2">The sequence shown here is derived from an EMBL/GenBank/DDBJ whole genome shotgun (WGS) entry which is preliminary data.</text>
</comment>
<keyword evidence="1" id="KW-1133">Transmembrane helix</keyword>
<proteinExistence type="predicted"/>
<gene>
    <name evidence="2" type="ORF">KQI89_16450</name>
</gene>
<keyword evidence="1" id="KW-0812">Transmembrane</keyword>
<feature type="transmembrane region" description="Helical" evidence="1">
    <location>
        <begin position="12"/>
        <end position="31"/>
    </location>
</feature>
<dbReference type="Proteomes" id="UP000736583">
    <property type="component" value="Unassembled WGS sequence"/>
</dbReference>
<dbReference type="RefSeq" id="WP_216458002.1">
    <property type="nucleotide sequence ID" value="NZ_JAHLQL010000008.1"/>
</dbReference>
<sequence length="156" mass="17681">MLKKACRRGIGGFAFGVLIGQIISIFISVSLGNGEFIPVVPEFRALFSDEIGAVIAQTLLTGVIGTVFAVTSLVFEIEKWGSLKQYIVHFFITSTFWVPIVYLCWMPQDAKGILICFISFLVTYAITWFVQYRVTKDDIRKINEVIRTENNEKEQE</sequence>
<dbReference type="InterPro" id="IPR021560">
    <property type="entry name" value="DUF3021"/>
</dbReference>
<keyword evidence="3" id="KW-1185">Reference proteome</keyword>
<dbReference type="EMBL" id="JAHLQL010000008">
    <property type="protein sequence ID" value="MBU5593342.1"/>
    <property type="molecule type" value="Genomic_DNA"/>
</dbReference>
<evidence type="ECO:0000313" key="2">
    <source>
        <dbReference type="EMBL" id="MBU5593342.1"/>
    </source>
</evidence>
<evidence type="ECO:0000313" key="3">
    <source>
        <dbReference type="Proteomes" id="UP000736583"/>
    </source>
</evidence>
<evidence type="ECO:0000256" key="1">
    <source>
        <dbReference type="SAM" id="Phobius"/>
    </source>
</evidence>
<keyword evidence="1" id="KW-0472">Membrane</keyword>
<dbReference type="Pfam" id="PF11457">
    <property type="entry name" value="DUF3021"/>
    <property type="match status" value="1"/>
</dbReference>
<organism evidence="2 3">
    <name type="scientific">Clostridium simiarum</name>
    <dbReference type="NCBI Taxonomy" id="2841506"/>
    <lineage>
        <taxon>Bacteria</taxon>
        <taxon>Bacillati</taxon>
        <taxon>Bacillota</taxon>
        <taxon>Clostridia</taxon>
        <taxon>Eubacteriales</taxon>
        <taxon>Clostridiaceae</taxon>
        <taxon>Clostridium</taxon>
    </lineage>
</organism>
<feature type="transmembrane region" description="Helical" evidence="1">
    <location>
        <begin position="87"/>
        <end position="106"/>
    </location>
</feature>
<protein>
    <submittedName>
        <fullName evidence="2">DUF3021 domain-containing protein</fullName>
    </submittedName>
</protein>
<name>A0ABS6F486_9CLOT</name>